<sequence length="65" mass="7674">MKTKEIREMDISALKEELFQTGREQFNLKLQHATRQLTATNRLKIVRRKTARLLTILHEKIGQKA</sequence>
<dbReference type="OrthoDB" id="9815192at2"/>
<dbReference type="InterPro" id="IPR036049">
    <property type="entry name" value="Ribosomal_uL29_sf"/>
</dbReference>
<dbReference type="Proteomes" id="UP000282483">
    <property type="component" value="Chromosome"/>
</dbReference>
<keyword evidence="7" id="KW-1185">Reference proteome</keyword>
<dbReference type="GO" id="GO:0005840">
    <property type="term" value="C:ribosome"/>
    <property type="evidence" value="ECO:0007669"/>
    <property type="project" value="UniProtKB-KW"/>
</dbReference>
<dbReference type="EMBL" id="AP018005">
    <property type="protein sequence ID" value="BBB15567.1"/>
    <property type="molecule type" value="Genomic_DNA"/>
</dbReference>
<dbReference type="GO" id="GO:1990904">
    <property type="term" value="C:ribonucleoprotein complex"/>
    <property type="evidence" value="ECO:0007669"/>
    <property type="project" value="UniProtKB-KW"/>
</dbReference>
<evidence type="ECO:0000256" key="5">
    <source>
        <dbReference type="HAMAP-Rule" id="MF_00374"/>
    </source>
</evidence>
<comment type="similarity">
    <text evidence="1 5">Belongs to the universal ribosomal protein uL29 family.</text>
</comment>
<proteinExistence type="inferred from homology"/>
<name>A0A2Z5V7L8_9COXI</name>
<evidence type="ECO:0000256" key="4">
    <source>
        <dbReference type="ARBA" id="ARBA00035204"/>
    </source>
</evidence>
<evidence type="ECO:0000313" key="7">
    <source>
        <dbReference type="Proteomes" id="UP000282483"/>
    </source>
</evidence>
<dbReference type="GO" id="GO:0006412">
    <property type="term" value="P:translation"/>
    <property type="evidence" value="ECO:0007669"/>
    <property type="project" value="UniProtKB-UniRule"/>
</dbReference>
<gene>
    <name evidence="5 6" type="primary">rpmC</name>
    <name evidence="6" type="ORF">RVIR1_10990</name>
</gene>
<reference evidence="6 7" key="1">
    <citation type="submission" date="2017-03" db="EMBL/GenBank/DDBJ databases">
        <title>The genome sequence of Candidatus Rickettsiella viridis.</title>
        <authorList>
            <person name="Nikoh N."/>
            <person name="Tsuchida T."/>
            <person name="Yamaguchi K."/>
            <person name="Maeda T."/>
            <person name="Shigenobu S."/>
            <person name="Fukatsu T."/>
        </authorList>
    </citation>
    <scope>NUCLEOTIDE SEQUENCE [LARGE SCALE GENOMIC DNA]</scope>
    <source>
        <strain evidence="6 7">Ap-RA04</strain>
    </source>
</reference>
<dbReference type="NCBIfam" id="TIGR00012">
    <property type="entry name" value="L29"/>
    <property type="match status" value="1"/>
</dbReference>
<keyword evidence="2 5" id="KW-0689">Ribosomal protein</keyword>
<dbReference type="KEGG" id="rvi:RVIR1_10990"/>
<dbReference type="RefSeq" id="WP_126323053.1">
    <property type="nucleotide sequence ID" value="NZ_AP018005.1"/>
</dbReference>
<dbReference type="Pfam" id="PF00831">
    <property type="entry name" value="Ribosomal_L29"/>
    <property type="match status" value="1"/>
</dbReference>
<dbReference type="Gene3D" id="1.10.287.310">
    <property type="match status" value="1"/>
</dbReference>
<dbReference type="CDD" id="cd00427">
    <property type="entry name" value="Ribosomal_L29_HIP"/>
    <property type="match status" value="1"/>
</dbReference>
<dbReference type="AlphaFoldDB" id="A0A2Z5V7L8"/>
<dbReference type="SUPFAM" id="SSF46561">
    <property type="entry name" value="Ribosomal protein L29 (L29p)"/>
    <property type="match status" value="1"/>
</dbReference>
<keyword evidence="3 5" id="KW-0687">Ribonucleoprotein</keyword>
<evidence type="ECO:0000256" key="1">
    <source>
        <dbReference type="ARBA" id="ARBA00009254"/>
    </source>
</evidence>
<dbReference type="HAMAP" id="MF_00374">
    <property type="entry name" value="Ribosomal_uL29"/>
    <property type="match status" value="1"/>
</dbReference>
<evidence type="ECO:0000256" key="3">
    <source>
        <dbReference type="ARBA" id="ARBA00023274"/>
    </source>
</evidence>
<dbReference type="GO" id="GO:0003735">
    <property type="term" value="F:structural constituent of ribosome"/>
    <property type="evidence" value="ECO:0007669"/>
    <property type="project" value="InterPro"/>
</dbReference>
<protein>
    <recommendedName>
        <fullName evidence="4 5">Large ribosomal subunit protein uL29</fullName>
    </recommendedName>
</protein>
<accession>A0A2Z5V7L8</accession>
<evidence type="ECO:0000313" key="6">
    <source>
        <dbReference type="EMBL" id="BBB15567.1"/>
    </source>
</evidence>
<dbReference type="InterPro" id="IPR001854">
    <property type="entry name" value="Ribosomal_uL29"/>
</dbReference>
<evidence type="ECO:0000256" key="2">
    <source>
        <dbReference type="ARBA" id="ARBA00022980"/>
    </source>
</evidence>
<organism evidence="6 7">
    <name type="scientific">Candidatus Rickettsiella viridis</name>
    <dbReference type="NCBI Taxonomy" id="676208"/>
    <lineage>
        <taxon>Bacteria</taxon>
        <taxon>Pseudomonadati</taxon>
        <taxon>Pseudomonadota</taxon>
        <taxon>Gammaproteobacteria</taxon>
        <taxon>Legionellales</taxon>
        <taxon>Coxiellaceae</taxon>
        <taxon>Rickettsiella</taxon>
    </lineage>
</organism>